<dbReference type="AlphaFoldDB" id="A0A8J3AXK3"/>
<dbReference type="InterPro" id="IPR012495">
    <property type="entry name" value="TadE-like_dom"/>
</dbReference>
<dbReference type="Proteomes" id="UP000627205">
    <property type="component" value="Unassembled WGS sequence"/>
</dbReference>
<sequence length="175" mass="18560">MKIAACLGKAITTSSDLPVSARISRCHSLSSRHPANQAGGAAIEFAVVFPLFFMIFYAIVTYGLIMVAQQSITLAAEEGARAALRFAADNDARNTNAENAAIGTGSAAAWLADRLDFDGTLLESCPYSVGTSRCYRVTVTYPDYRTNPLVPLLIGPLMGVVVPEQLSSTAVVQID</sequence>
<protein>
    <recommendedName>
        <fullName evidence="2">TadE-like domain-containing protein</fullName>
    </recommendedName>
</protein>
<evidence type="ECO:0000313" key="3">
    <source>
        <dbReference type="EMBL" id="GGI53996.1"/>
    </source>
</evidence>
<proteinExistence type="predicted"/>
<keyword evidence="1" id="KW-1133">Transmembrane helix</keyword>
<keyword evidence="1" id="KW-0812">Transmembrane</keyword>
<comment type="caution">
    <text evidence="3">The sequence shown here is derived from an EMBL/GenBank/DDBJ whole genome shotgun (WGS) entry which is preliminary data.</text>
</comment>
<feature type="transmembrane region" description="Helical" evidence="1">
    <location>
        <begin position="45"/>
        <end position="65"/>
    </location>
</feature>
<reference evidence="3" key="1">
    <citation type="journal article" date="2014" name="Int. J. Syst. Evol. Microbiol.">
        <title>Complete genome sequence of Corynebacterium casei LMG S-19264T (=DSM 44701T), isolated from a smear-ripened cheese.</title>
        <authorList>
            <consortium name="US DOE Joint Genome Institute (JGI-PGF)"/>
            <person name="Walter F."/>
            <person name="Albersmeier A."/>
            <person name="Kalinowski J."/>
            <person name="Ruckert C."/>
        </authorList>
    </citation>
    <scope>NUCLEOTIDE SEQUENCE</scope>
    <source>
        <strain evidence="3">CCM 7664</strain>
    </source>
</reference>
<feature type="domain" description="TadE-like" evidence="2">
    <location>
        <begin position="39"/>
        <end position="81"/>
    </location>
</feature>
<reference evidence="3" key="2">
    <citation type="submission" date="2020-09" db="EMBL/GenBank/DDBJ databases">
        <authorList>
            <person name="Sun Q."/>
            <person name="Sedlacek I."/>
        </authorList>
    </citation>
    <scope>NUCLEOTIDE SEQUENCE</scope>
    <source>
        <strain evidence="3">CCM 7664</strain>
    </source>
</reference>
<keyword evidence="1" id="KW-0472">Membrane</keyword>
<name>A0A8J3AXK3_9BURK</name>
<organism evidence="3 4">
    <name type="scientific">Oxalicibacterium solurbis</name>
    <dbReference type="NCBI Taxonomy" id="69280"/>
    <lineage>
        <taxon>Bacteria</taxon>
        <taxon>Pseudomonadati</taxon>
        <taxon>Pseudomonadota</taxon>
        <taxon>Betaproteobacteria</taxon>
        <taxon>Burkholderiales</taxon>
        <taxon>Oxalobacteraceae</taxon>
        <taxon>Oxalicibacterium</taxon>
    </lineage>
</organism>
<gene>
    <name evidence="3" type="ORF">GCM10011430_11700</name>
</gene>
<dbReference type="Pfam" id="PF07811">
    <property type="entry name" value="TadE"/>
    <property type="match status" value="1"/>
</dbReference>
<dbReference type="RefSeq" id="WP_188420103.1">
    <property type="nucleotide sequence ID" value="NZ_BMDP01000002.1"/>
</dbReference>
<dbReference type="EMBL" id="BMDP01000002">
    <property type="protein sequence ID" value="GGI53996.1"/>
    <property type="molecule type" value="Genomic_DNA"/>
</dbReference>
<evidence type="ECO:0000256" key="1">
    <source>
        <dbReference type="SAM" id="Phobius"/>
    </source>
</evidence>
<keyword evidence="4" id="KW-1185">Reference proteome</keyword>
<accession>A0A8J3AXK3</accession>
<evidence type="ECO:0000259" key="2">
    <source>
        <dbReference type="Pfam" id="PF07811"/>
    </source>
</evidence>
<evidence type="ECO:0000313" key="4">
    <source>
        <dbReference type="Proteomes" id="UP000627205"/>
    </source>
</evidence>